<evidence type="ECO:0000313" key="1">
    <source>
        <dbReference type="EMBL" id="CDM92994.1"/>
    </source>
</evidence>
<sequence>MRGDQMISEQAVTDTSNDIIENAIAFEKMHNPP</sequence>
<dbReference type="AlphaFoldDB" id="A0A9P1NWU5"/>
<dbReference type="EMBL" id="FO818640">
    <property type="protein sequence ID" value="CDM92994.1"/>
    <property type="molecule type" value="Genomic_DNA"/>
</dbReference>
<gene>
    <name evidence="1" type="ORF">ARTHRO_10667</name>
</gene>
<protein>
    <submittedName>
        <fullName evidence="1">Uncharacterized protein</fullName>
    </submittedName>
</protein>
<name>A0A9P1NWU5_9CYAN</name>
<keyword evidence="2" id="KW-1185">Reference proteome</keyword>
<proteinExistence type="predicted"/>
<evidence type="ECO:0000313" key="2">
    <source>
        <dbReference type="Proteomes" id="UP000032946"/>
    </source>
</evidence>
<dbReference type="Proteomes" id="UP000032946">
    <property type="component" value="Chromosome"/>
</dbReference>
<organism evidence="1 2">
    <name type="scientific">Limnospira indica PCC 8005</name>
    <dbReference type="NCBI Taxonomy" id="376219"/>
    <lineage>
        <taxon>Bacteria</taxon>
        <taxon>Bacillati</taxon>
        <taxon>Cyanobacteriota</taxon>
        <taxon>Cyanophyceae</taxon>
        <taxon>Oscillatoriophycideae</taxon>
        <taxon>Oscillatoriales</taxon>
        <taxon>Sirenicapillariaceae</taxon>
        <taxon>Limnospira</taxon>
    </lineage>
</organism>
<accession>A0A9P1NWU5</accession>
<reference evidence="1 2" key="1">
    <citation type="submission" date="2014-02" db="EMBL/GenBank/DDBJ databases">
        <authorList>
            <person name="Genoscope - CEA"/>
        </authorList>
    </citation>
    <scope>NUCLEOTIDE SEQUENCE [LARGE SCALE GENOMIC DNA]</scope>
    <source>
        <strain evidence="1 2">PCC 8005</strain>
    </source>
</reference>